<evidence type="ECO:0000313" key="1">
    <source>
        <dbReference type="EMBL" id="MFD0980000.1"/>
    </source>
</evidence>
<reference evidence="2" key="1">
    <citation type="journal article" date="2019" name="Int. J. Syst. Evol. Microbiol.">
        <title>The Global Catalogue of Microorganisms (GCM) 10K type strain sequencing project: providing services to taxonomists for standard genome sequencing and annotation.</title>
        <authorList>
            <consortium name="The Broad Institute Genomics Platform"/>
            <consortium name="The Broad Institute Genome Sequencing Center for Infectious Disease"/>
            <person name="Wu L."/>
            <person name="Ma J."/>
        </authorList>
    </citation>
    <scope>NUCLEOTIDE SEQUENCE [LARGE SCALE GENOMIC DNA]</scope>
    <source>
        <strain evidence="2">CCUG 60524</strain>
    </source>
</reference>
<comment type="caution">
    <text evidence="1">The sequence shown here is derived from an EMBL/GenBank/DDBJ whole genome shotgun (WGS) entry which is preliminary data.</text>
</comment>
<dbReference type="Proteomes" id="UP001597108">
    <property type="component" value="Unassembled WGS sequence"/>
</dbReference>
<name>A0ABW3IQT7_9RHOB</name>
<dbReference type="RefSeq" id="WP_386074339.1">
    <property type="nucleotide sequence ID" value="NZ_JBHTJT010000009.1"/>
</dbReference>
<keyword evidence="2" id="KW-1185">Reference proteome</keyword>
<accession>A0ABW3IQT7</accession>
<evidence type="ECO:0000313" key="2">
    <source>
        <dbReference type="Proteomes" id="UP001597108"/>
    </source>
</evidence>
<dbReference type="EMBL" id="JBHTJT010000009">
    <property type="protein sequence ID" value="MFD0980000.1"/>
    <property type="molecule type" value="Genomic_DNA"/>
</dbReference>
<protein>
    <submittedName>
        <fullName evidence="1">Uncharacterized protein</fullName>
    </submittedName>
</protein>
<organism evidence="1 2">
    <name type="scientific">Tropicimonas aquimaris</name>
    <dbReference type="NCBI Taxonomy" id="914152"/>
    <lineage>
        <taxon>Bacteria</taxon>
        <taxon>Pseudomonadati</taxon>
        <taxon>Pseudomonadota</taxon>
        <taxon>Alphaproteobacteria</taxon>
        <taxon>Rhodobacterales</taxon>
        <taxon>Roseobacteraceae</taxon>
        <taxon>Tropicimonas</taxon>
    </lineage>
</organism>
<gene>
    <name evidence="1" type="ORF">ACFQ2S_10080</name>
</gene>
<proteinExistence type="predicted"/>
<sequence length="77" mass="8735">MEKMKDNQLKSNVRSELAKLIARLGPAPTDPRPTDEAYDIYSEIRFARNRRALALAAVCYWCGLGPTDVLEHEANWS</sequence>